<feature type="compositionally biased region" description="Polar residues" evidence="1">
    <location>
        <begin position="445"/>
        <end position="462"/>
    </location>
</feature>
<feature type="region of interest" description="Disordered" evidence="1">
    <location>
        <begin position="405"/>
        <end position="462"/>
    </location>
</feature>
<keyword evidence="4" id="KW-1185">Reference proteome</keyword>
<reference evidence="3 4" key="1">
    <citation type="submission" date="2019-07" db="EMBL/GenBank/DDBJ databases">
        <title>Chromosome genome assembly for large yellow croaker.</title>
        <authorList>
            <person name="Xiao S."/>
        </authorList>
    </citation>
    <scope>NUCLEOTIDE SEQUENCE [LARGE SCALE GENOMIC DNA]</scope>
    <source>
        <strain evidence="3">JMULYC20181020</strain>
        <tissue evidence="3">Muscle</tissue>
    </source>
</reference>
<evidence type="ECO:0000313" key="3">
    <source>
        <dbReference type="EMBL" id="KAE8277998.1"/>
    </source>
</evidence>
<feature type="compositionally biased region" description="Acidic residues" evidence="1">
    <location>
        <begin position="593"/>
        <end position="603"/>
    </location>
</feature>
<gene>
    <name evidence="3" type="ORF">D5F01_LYC23933</name>
</gene>
<proteinExistence type="predicted"/>
<evidence type="ECO:0000259" key="2">
    <source>
        <dbReference type="Pfam" id="PF25720"/>
    </source>
</evidence>
<dbReference type="InterPro" id="IPR057863">
    <property type="entry name" value="ORF28_N"/>
</dbReference>
<name>A0A6G0HFI1_LARCR</name>
<organism evidence="3 4">
    <name type="scientific">Larimichthys crocea</name>
    <name type="common">Large yellow croaker</name>
    <name type="synonym">Pseudosciaena crocea</name>
    <dbReference type="NCBI Taxonomy" id="215358"/>
    <lineage>
        <taxon>Eukaryota</taxon>
        <taxon>Metazoa</taxon>
        <taxon>Chordata</taxon>
        <taxon>Craniata</taxon>
        <taxon>Vertebrata</taxon>
        <taxon>Euteleostomi</taxon>
        <taxon>Actinopterygii</taxon>
        <taxon>Neopterygii</taxon>
        <taxon>Teleostei</taxon>
        <taxon>Neoteleostei</taxon>
        <taxon>Acanthomorphata</taxon>
        <taxon>Eupercaria</taxon>
        <taxon>Sciaenidae</taxon>
        <taxon>Larimichthys</taxon>
    </lineage>
</organism>
<feature type="region of interest" description="Disordered" evidence="1">
    <location>
        <begin position="257"/>
        <end position="277"/>
    </location>
</feature>
<dbReference type="Pfam" id="PF25720">
    <property type="entry name" value="Herpes_ORF28"/>
    <property type="match status" value="1"/>
</dbReference>
<feature type="region of interest" description="Disordered" evidence="1">
    <location>
        <begin position="351"/>
        <end position="379"/>
    </location>
</feature>
<feature type="compositionally biased region" description="Basic and acidic residues" evidence="1">
    <location>
        <begin position="260"/>
        <end position="273"/>
    </location>
</feature>
<evidence type="ECO:0000313" key="4">
    <source>
        <dbReference type="Proteomes" id="UP000424527"/>
    </source>
</evidence>
<dbReference type="EMBL" id="REGW02000066">
    <property type="protein sequence ID" value="KAE8277998.1"/>
    <property type="molecule type" value="Genomic_DNA"/>
</dbReference>
<dbReference type="Proteomes" id="UP000424527">
    <property type="component" value="Unassembled WGS sequence"/>
</dbReference>
<evidence type="ECO:0000256" key="1">
    <source>
        <dbReference type="SAM" id="MobiDB-lite"/>
    </source>
</evidence>
<sequence>MSSNSANPDGGLGGRVGPVFCTKDQYAFVKMSKEDNKRAVVNTNTMTLVDYIDKREYPEGAPLRSDQSLFVPIYCKECYGTSEDDYTEALSRVVSCGSDRFLVGMCSVFGVAQGEVYPDSRKDFIVGNDLSYSGACHPQPGQAVFLHKVKKDIGRVKCYWHVHSRSVNKTFLYCCVACDDTEYANGVVKPDMSMGFSLGTVGDNESGPLTEECSLVPVPMRPGCFCTLVSGTDVAQTMTRMGFSTLKDSLLDAGLNLNNDQRESSSHHDESSERQTINEAVESLREAVLGQAAEMQALKDVLEAMKVQNGVLTQTLKCPHDPDSLFTVQGAEDFTRRTGVKTKLCAGVKPTREDTNIEVTDPTGGDTPAPEPKQMEEVTPVSQAQMDNLIKLLLLQQQQLQQLQQQQHQQHRPHQQQQQQQQQQQRQLLQQQHQQRQQPGREFSQDQTLYNPSSVVSQPGVNTFSYGTLTEEQRRNIAMEFNKEESERQAISQKQQEKMVDLIKTSLRDILLEQQYNNSSGSWESSCDQSTNMDKLKSLARDTPYKRGRKQANENDQDPENISTLLKQLHKLTKDISKHGGGGSSSSRKQSCDEDTMEMDGNEAESPSSASNDRTSEPYVQQPNNTSVTNKQQAGYSLAPSTSGGSNVTDFISAVVTKM</sequence>
<feature type="region of interest" description="Disordered" evidence="1">
    <location>
        <begin position="575"/>
        <end position="648"/>
    </location>
</feature>
<feature type="domain" description="ORF28 N-terminal" evidence="2">
    <location>
        <begin position="35"/>
        <end position="249"/>
    </location>
</feature>
<accession>A0A6G0HFI1</accession>
<comment type="caution">
    <text evidence="3">The sequence shown here is derived from an EMBL/GenBank/DDBJ whole genome shotgun (WGS) entry which is preliminary data.</text>
</comment>
<feature type="region of interest" description="Disordered" evidence="1">
    <location>
        <begin position="539"/>
        <end position="561"/>
    </location>
</feature>
<feature type="compositionally biased region" description="Polar residues" evidence="1">
    <location>
        <begin position="605"/>
        <end position="648"/>
    </location>
</feature>
<protein>
    <recommendedName>
        <fullName evidence="2">ORF28 N-terminal domain-containing protein</fullName>
    </recommendedName>
</protein>
<feature type="compositionally biased region" description="Low complexity" evidence="1">
    <location>
        <begin position="415"/>
        <end position="438"/>
    </location>
</feature>
<dbReference type="AlphaFoldDB" id="A0A6G0HFI1"/>